<dbReference type="HOGENOM" id="CLU_2900454_0_0_10"/>
<name>D1QWC8_9BACT</name>
<dbReference type="Proteomes" id="UP000004079">
    <property type="component" value="Unassembled WGS sequence"/>
</dbReference>
<reference evidence="1 2" key="1">
    <citation type="submission" date="2009-11" db="EMBL/GenBank/DDBJ databases">
        <authorList>
            <person name="Weinstock G."/>
            <person name="Sodergren E."/>
            <person name="Clifton S."/>
            <person name="Fulton L."/>
            <person name="Fulton B."/>
            <person name="Courtney L."/>
            <person name="Fronick C."/>
            <person name="Harrison M."/>
            <person name="Strong C."/>
            <person name="Farmer C."/>
            <person name="Delahaunty K."/>
            <person name="Markovic C."/>
            <person name="Hall O."/>
            <person name="Minx P."/>
            <person name="Tomlinson C."/>
            <person name="Mitreva M."/>
            <person name="Nelson J."/>
            <person name="Hou S."/>
            <person name="Wollam A."/>
            <person name="Pepin K.H."/>
            <person name="Johnson M."/>
            <person name="Bhonagiri V."/>
            <person name="Nash W.E."/>
            <person name="Warren W."/>
            <person name="Chinwalla A."/>
            <person name="Mardis E.R."/>
            <person name="Wilson R.K."/>
        </authorList>
    </citation>
    <scope>NUCLEOTIDE SEQUENCE [LARGE SCALE GENOMIC DNA]</scope>
    <source>
        <strain evidence="1 2">F0302</strain>
    </source>
</reference>
<protein>
    <submittedName>
        <fullName evidence="1">Uncharacterized protein</fullName>
    </submittedName>
</protein>
<accession>D1QWC8</accession>
<proteinExistence type="predicted"/>
<dbReference type="AlphaFoldDB" id="D1QWC8"/>
<sequence length="62" mass="7370">MQSLLLEKISICILNVGHLQYWDVDFLADFLQTKLLKQNFIQKTLMQNHKARVESLRLIKIK</sequence>
<gene>
    <name evidence="1" type="ORF">HMPREF0971_03325</name>
</gene>
<dbReference type="EMBL" id="ACUZ02000071">
    <property type="protein sequence ID" value="EFB30379.1"/>
    <property type="molecule type" value="Genomic_DNA"/>
</dbReference>
<comment type="caution">
    <text evidence="1">The sequence shown here is derived from an EMBL/GenBank/DDBJ whole genome shotgun (WGS) entry which is preliminary data.</text>
</comment>
<evidence type="ECO:0000313" key="2">
    <source>
        <dbReference type="Proteomes" id="UP000004079"/>
    </source>
</evidence>
<evidence type="ECO:0000313" key="1">
    <source>
        <dbReference type="EMBL" id="EFB30379.1"/>
    </source>
</evidence>
<organism evidence="1 2">
    <name type="scientific">Segatella oris F0302</name>
    <dbReference type="NCBI Taxonomy" id="649760"/>
    <lineage>
        <taxon>Bacteria</taxon>
        <taxon>Pseudomonadati</taxon>
        <taxon>Bacteroidota</taxon>
        <taxon>Bacteroidia</taxon>
        <taxon>Bacteroidales</taxon>
        <taxon>Prevotellaceae</taxon>
        <taxon>Segatella</taxon>
    </lineage>
</organism>